<keyword evidence="3 7" id="KW-0732">Signal</keyword>
<keyword evidence="5" id="KW-0802">TPR repeat</keyword>
<keyword evidence="6" id="KW-0135">Cellulose biosynthesis</keyword>
<dbReference type="GO" id="GO:0030244">
    <property type="term" value="P:cellulose biosynthetic process"/>
    <property type="evidence" value="ECO:0007669"/>
    <property type="project" value="UniProtKB-KW"/>
</dbReference>
<dbReference type="NCBIfam" id="NF008520">
    <property type="entry name" value="PRK11447.1"/>
    <property type="match status" value="1"/>
</dbReference>
<dbReference type="SUPFAM" id="SSF48452">
    <property type="entry name" value="TPR-like"/>
    <property type="match status" value="4"/>
</dbReference>
<dbReference type="EMBL" id="JYHV01000037">
    <property type="protein sequence ID" value="KJH79674.1"/>
    <property type="molecule type" value="Genomic_DNA"/>
</dbReference>
<dbReference type="RefSeq" id="WP_045164183.1">
    <property type="nucleotide sequence ID" value="NZ_JYHV01000037.1"/>
</dbReference>
<dbReference type="UniPathway" id="UPA00694"/>
<evidence type="ECO:0000313" key="9">
    <source>
        <dbReference type="EMBL" id="KJH79674.1"/>
    </source>
</evidence>
<evidence type="ECO:0000256" key="7">
    <source>
        <dbReference type="SAM" id="SignalP"/>
    </source>
</evidence>
<dbReference type="Pfam" id="PF14559">
    <property type="entry name" value="TPR_19"/>
    <property type="match status" value="2"/>
</dbReference>
<evidence type="ECO:0000256" key="1">
    <source>
        <dbReference type="ARBA" id="ARBA00003476"/>
    </source>
</evidence>
<evidence type="ECO:0000256" key="5">
    <source>
        <dbReference type="ARBA" id="ARBA00022803"/>
    </source>
</evidence>
<dbReference type="PATRIC" id="fig|316.101.peg.3091"/>
<feature type="signal peptide" evidence="7">
    <location>
        <begin position="1"/>
        <end position="19"/>
    </location>
</feature>
<dbReference type="InterPro" id="IPR011990">
    <property type="entry name" value="TPR-like_helical_dom_sf"/>
</dbReference>
<dbReference type="PRINTS" id="PR01441">
    <property type="entry name" value="CELLSNTHASEC"/>
</dbReference>
<protein>
    <submittedName>
        <fullName evidence="9">Cellulose synthase</fullName>
    </submittedName>
</protein>
<feature type="domain" description="Cellulose synthase operon C C-terminal" evidence="8">
    <location>
        <begin position="803"/>
        <end position="1131"/>
    </location>
</feature>
<evidence type="ECO:0000256" key="2">
    <source>
        <dbReference type="ARBA" id="ARBA00005186"/>
    </source>
</evidence>
<dbReference type="InterPro" id="IPR003921">
    <property type="entry name" value="Cell_synth_C"/>
</dbReference>
<evidence type="ECO:0000259" key="8">
    <source>
        <dbReference type="Pfam" id="PF05420"/>
    </source>
</evidence>
<comment type="pathway">
    <text evidence="2">Glycan metabolism; bacterial cellulose biosynthesis.</text>
</comment>
<dbReference type="PANTHER" id="PTHR12558:SF13">
    <property type="entry name" value="CELL DIVISION CYCLE PROTEIN 27 HOMOLOG"/>
    <property type="match status" value="1"/>
</dbReference>
<proteinExistence type="predicted"/>
<name>A0A0D9AG64_STUST</name>
<accession>A0A0D9AG64</accession>
<evidence type="ECO:0000256" key="3">
    <source>
        <dbReference type="ARBA" id="ARBA00022729"/>
    </source>
</evidence>
<dbReference type="GO" id="GO:0006011">
    <property type="term" value="P:UDP-alpha-D-glucose metabolic process"/>
    <property type="evidence" value="ECO:0007669"/>
    <property type="project" value="InterPro"/>
</dbReference>
<dbReference type="InterPro" id="IPR008410">
    <property type="entry name" value="BCSC_C"/>
</dbReference>
<dbReference type="InterPro" id="IPR019734">
    <property type="entry name" value="TPR_rpt"/>
</dbReference>
<dbReference type="GO" id="GO:0019867">
    <property type="term" value="C:outer membrane"/>
    <property type="evidence" value="ECO:0007669"/>
    <property type="project" value="InterPro"/>
</dbReference>
<dbReference type="AlphaFoldDB" id="A0A0D9AG64"/>
<dbReference type="Pfam" id="PF05420">
    <property type="entry name" value="BCSC_C"/>
    <property type="match status" value="1"/>
</dbReference>
<dbReference type="Proteomes" id="UP000032487">
    <property type="component" value="Unassembled WGS sequence"/>
</dbReference>
<feature type="chain" id="PRO_5002338367" evidence="7">
    <location>
        <begin position="20"/>
        <end position="1152"/>
    </location>
</feature>
<evidence type="ECO:0000256" key="4">
    <source>
        <dbReference type="ARBA" id="ARBA00022737"/>
    </source>
</evidence>
<sequence length="1152" mass="127882">MRSYRLLLLAALLPVWCHAQVPADRAEQAEWLLAQIRAAEAVSRDELVHDALTRLQRVAPGDARALLAEMRLALRQRNPQQVEALQQRLQRSAAGTEAERAGRVLYSLSREAGQQQLQQARLAAMAGRPEDALQGFRALYGDKPPTLELAVEYWRVRSAQPGQRSLAIDALRRLDEQYPGNPPARQLLANLLFEDGQDTAALALLAELGRNPAATDAAAQREFEYLATRRIDDTSIKAWTGFLQRYPTGRFATDARSNLERSQRLLADPYWRAGQEGLRLLDRSQDAAAETKLRQALRGYPNDPELLGGLGLALMRPGHRQEALVYFGRAKEHEEDIDNLSKWNDLIVSTRYWLTLEKADQALEQKRTEEAASLYASALKQQPSNPFAQLGLAQVAEAQNRLADAEAGYQQLLSREPGNASAIRGLLRLYQAQSPERALAFIETLGASQRNSFAEMRNGLLLARYRLLAEQALERGDQPAAITALKQARSLAPADPWLTYRLASSLRQQQAFIEADGVFDDLLKRQADDPSARYAHALYLSGAQRDAQALASLHRIKESDWDEDMHALATRLERRELMSRIDKLRATGREAAAVELMQKRLRTHGDSVDDLLVLADWAVIRGESAVASPYVERALHIDPTHPEARLMRIELLLAEGQTDAARQALRTTPPALTENDWNANRRLANSWAEVGELDKARQMLQQLEAGLQRPDPLIRRDTARLVAGIDPSAAMAYYRQALIDADLLAESASTAELTQATRQNAADDWLIRSLRSDTAALHQQQDTTLTLQHDHGWRNDDGTPGISELLTDTTLLHLETPVANGRSFLRAERLALDAGKLEEDAFFGACRARDDCAGQSQRGTATLLAGGWRDERLEADLGLTEGFEIDNFYGGVTGRRDIGPIGMSLSASRRPMSNSLLSYGGARDPVIGTRWGSVTANGMSLGTSWDEGGAHGLWSSLGYHWLLGDNVASNNRLTAMAGYYYKLVDRPDERVRTGLTFIHFGYDKDLSGHTLGQGGYWSPQNYNSISVPISYAWRNQDWSVLLESSVGWSVSQSSGSRDYPLAALRDKVAAIDSEVATQTSEGSTSRGLSYRLQGLFERRLSDHFVLGGGLSLLQSDEYAPSRAMLYLRYSFAPWRGDLALPVEPLLPYADFR</sequence>
<comment type="function">
    <text evidence="1">Required for maximal bacterial cellulose synthesis.</text>
</comment>
<dbReference type="Gene3D" id="1.25.40.10">
    <property type="entry name" value="Tetratricopeptide repeat domain"/>
    <property type="match status" value="4"/>
</dbReference>
<reference evidence="9 10" key="1">
    <citation type="submission" date="2015-02" db="EMBL/GenBank/DDBJ databases">
        <title>Draft genome sequence of Pseudomonas stutzeri NT0128 isolated from wheat (Triticum turgidum) rhizosphere.</title>
        <authorList>
            <person name="Tovi N."/>
            <person name="Frenk S."/>
            <person name="Hadar Y."/>
            <person name="Minz D."/>
        </authorList>
    </citation>
    <scope>NUCLEOTIDE SEQUENCE [LARGE SCALE GENOMIC DNA]</scope>
    <source>
        <strain evidence="9 10">NT0128</strain>
    </source>
</reference>
<gene>
    <name evidence="9" type="ORF">UF78_21215</name>
</gene>
<keyword evidence="4" id="KW-0677">Repeat</keyword>
<organism evidence="9 10">
    <name type="scientific">Stutzerimonas stutzeri</name>
    <name type="common">Pseudomonas stutzeri</name>
    <dbReference type="NCBI Taxonomy" id="316"/>
    <lineage>
        <taxon>Bacteria</taxon>
        <taxon>Pseudomonadati</taxon>
        <taxon>Pseudomonadota</taxon>
        <taxon>Gammaproteobacteria</taxon>
        <taxon>Pseudomonadales</taxon>
        <taxon>Pseudomonadaceae</taxon>
        <taxon>Stutzerimonas</taxon>
    </lineage>
</organism>
<dbReference type="PANTHER" id="PTHR12558">
    <property type="entry name" value="CELL DIVISION CYCLE 16,23,27"/>
    <property type="match status" value="1"/>
</dbReference>
<dbReference type="SMART" id="SM00028">
    <property type="entry name" value="TPR"/>
    <property type="match status" value="4"/>
</dbReference>
<dbReference type="OrthoDB" id="174989at2"/>
<evidence type="ECO:0000256" key="6">
    <source>
        <dbReference type="ARBA" id="ARBA00022916"/>
    </source>
</evidence>
<evidence type="ECO:0000313" key="10">
    <source>
        <dbReference type="Proteomes" id="UP000032487"/>
    </source>
</evidence>
<comment type="caution">
    <text evidence="9">The sequence shown here is derived from an EMBL/GenBank/DDBJ whole genome shotgun (WGS) entry which is preliminary data.</text>
</comment>